<dbReference type="PANTHER" id="PTHR24223:SF356">
    <property type="entry name" value="ATP-BINDING CASSETTE TRANSPORTER ABC4"/>
    <property type="match status" value="1"/>
</dbReference>
<dbReference type="InterPro" id="IPR003593">
    <property type="entry name" value="AAA+_ATPase"/>
</dbReference>
<dbReference type="Gene3D" id="1.20.1560.10">
    <property type="entry name" value="ABC transporter type 1, transmembrane domain"/>
    <property type="match status" value="1"/>
</dbReference>
<dbReference type="Pfam" id="PF00005">
    <property type="entry name" value="ABC_tran"/>
    <property type="match status" value="1"/>
</dbReference>
<name>A0A9W8J4G5_9AGAR</name>
<keyword evidence="4" id="KW-0067">ATP-binding</keyword>
<gene>
    <name evidence="8" type="ORF">H1R20_g11343</name>
</gene>
<keyword evidence="1" id="KW-0812">Transmembrane</keyword>
<evidence type="ECO:0000256" key="2">
    <source>
        <dbReference type="ARBA" id="ARBA00022737"/>
    </source>
</evidence>
<dbReference type="InterPro" id="IPR050173">
    <property type="entry name" value="ABC_transporter_C-like"/>
</dbReference>
<evidence type="ECO:0000313" key="9">
    <source>
        <dbReference type="Proteomes" id="UP001140091"/>
    </source>
</evidence>
<dbReference type="InterPro" id="IPR027417">
    <property type="entry name" value="P-loop_NTPase"/>
</dbReference>
<proteinExistence type="predicted"/>
<comment type="caution">
    <text evidence="8">The sequence shown here is derived from an EMBL/GenBank/DDBJ whole genome shotgun (WGS) entry which is preliminary data.</text>
</comment>
<dbReference type="GO" id="GO:0016887">
    <property type="term" value="F:ATP hydrolysis activity"/>
    <property type="evidence" value="ECO:0007669"/>
    <property type="project" value="InterPro"/>
</dbReference>
<dbReference type="GO" id="GO:0016020">
    <property type="term" value="C:membrane"/>
    <property type="evidence" value="ECO:0007669"/>
    <property type="project" value="InterPro"/>
</dbReference>
<dbReference type="OrthoDB" id="3068901at2759"/>
<dbReference type="InterPro" id="IPR056884">
    <property type="entry name" value="NPHP3-like_N"/>
</dbReference>
<dbReference type="GO" id="GO:0042626">
    <property type="term" value="F:ATPase-coupled transmembrane transporter activity"/>
    <property type="evidence" value="ECO:0007669"/>
    <property type="project" value="TreeGrafter"/>
</dbReference>
<dbReference type="InterPro" id="IPR003439">
    <property type="entry name" value="ABC_transporter-like_ATP-bd"/>
</dbReference>
<keyword evidence="2" id="KW-0677">Repeat</keyword>
<evidence type="ECO:0000313" key="8">
    <source>
        <dbReference type="EMBL" id="KAJ2925753.1"/>
    </source>
</evidence>
<feature type="non-terminal residue" evidence="8">
    <location>
        <position position="1"/>
    </location>
</feature>
<keyword evidence="9" id="KW-1185">Reference proteome</keyword>
<organism evidence="8 9">
    <name type="scientific">Candolleomyces eurysporus</name>
    <dbReference type="NCBI Taxonomy" id="2828524"/>
    <lineage>
        <taxon>Eukaryota</taxon>
        <taxon>Fungi</taxon>
        <taxon>Dikarya</taxon>
        <taxon>Basidiomycota</taxon>
        <taxon>Agaricomycotina</taxon>
        <taxon>Agaricomycetes</taxon>
        <taxon>Agaricomycetidae</taxon>
        <taxon>Agaricales</taxon>
        <taxon>Agaricineae</taxon>
        <taxon>Psathyrellaceae</taxon>
        <taxon>Candolleomyces</taxon>
    </lineage>
</organism>
<evidence type="ECO:0000256" key="5">
    <source>
        <dbReference type="ARBA" id="ARBA00022989"/>
    </source>
</evidence>
<evidence type="ECO:0000256" key="4">
    <source>
        <dbReference type="ARBA" id="ARBA00022840"/>
    </source>
</evidence>
<evidence type="ECO:0000256" key="3">
    <source>
        <dbReference type="ARBA" id="ARBA00022741"/>
    </source>
</evidence>
<dbReference type="SMART" id="SM00382">
    <property type="entry name" value="AAA"/>
    <property type="match status" value="2"/>
</dbReference>
<dbReference type="GO" id="GO:0005524">
    <property type="term" value="F:ATP binding"/>
    <property type="evidence" value="ECO:0007669"/>
    <property type="project" value="UniProtKB-KW"/>
</dbReference>
<dbReference type="SUPFAM" id="SSF52540">
    <property type="entry name" value="P-loop containing nucleoside triphosphate hydrolases"/>
    <property type="match status" value="3"/>
</dbReference>
<dbReference type="Proteomes" id="UP001140091">
    <property type="component" value="Unassembled WGS sequence"/>
</dbReference>
<evidence type="ECO:0000256" key="1">
    <source>
        <dbReference type="ARBA" id="ARBA00022692"/>
    </source>
</evidence>
<evidence type="ECO:0000256" key="6">
    <source>
        <dbReference type="ARBA" id="ARBA00023136"/>
    </source>
</evidence>
<keyword evidence="3" id="KW-0547">Nucleotide-binding</keyword>
<protein>
    <recommendedName>
        <fullName evidence="7">ABC transporter domain-containing protein</fullName>
    </recommendedName>
</protein>
<dbReference type="PROSITE" id="PS50893">
    <property type="entry name" value="ABC_TRANSPORTER_2"/>
    <property type="match status" value="1"/>
</dbReference>
<dbReference type="InterPro" id="IPR036640">
    <property type="entry name" value="ABC1_TM_sf"/>
</dbReference>
<reference evidence="8" key="1">
    <citation type="submission" date="2022-06" db="EMBL/GenBank/DDBJ databases">
        <title>Genome Sequence of Candolleomyces eurysporus.</title>
        <authorList>
            <person name="Buettner E."/>
        </authorList>
    </citation>
    <scope>NUCLEOTIDE SEQUENCE</scope>
    <source>
        <strain evidence="8">VTCC 930004</strain>
    </source>
</reference>
<dbReference type="SUPFAM" id="SSF90123">
    <property type="entry name" value="ABC transporter transmembrane region"/>
    <property type="match status" value="1"/>
</dbReference>
<keyword evidence="5" id="KW-1133">Transmembrane helix</keyword>
<dbReference type="EMBL" id="JANBPK010001121">
    <property type="protein sequence ID" value="KAJ2925753.1"/>
    <property type="molecule type" value="Genomic_DNA"/>
</dbReference>
<feature type="domain" description="ABC transporter" evidence="7">
    <location>
        <begin position="751"/>
        <end position="1010"/>
    </location>
</feature>
<dbReference type="Pfam" id="PF24883">
    <property type="entry name" value="NPHP3_N"/>
    <property type="match status" value="2"/>
</dbReference>
<dbReference type="PANTHER" id="PTHR24223">
    <property type="entry name" value="ATP-BINDING CASSETTE SUB-FAMILY C"/>
    <property type="match status" value="1"/>
</dbReference>
<accession>A0A9W8J4G5</accession>
<sequence>MPPPDDNPAVPRVHGSPTAFFAGASGFRMGDIHYYEGWELLSKNIAPNALHNSRARYDAPKCDEDTRVEVIDEIMERIRDPDAPQRLLCMTGAAGSGKSALQQTIAERCAESDILSAAFFLSSTDPTRNNISFIVPTVAYQIGLKHHIFRSSVAAAVKHDPYIFSQSLRSQMDVLIVRPFESVRRSQPMGTNTFPYAILIDGLDECVGEPNTTSGINSVNADDRRCPEDQQEELLAAIKHCILDNDLPFRVFIASRPEWAIHTALEPGGLLREVAYHIQLSDKYDASGDMRRYLQRRFEDISLRIGNPQWFSEGDIETLVGAASGQFIYVATAYKYISKRRASPAERLKIVLTWTPHEGQATRPFEALDRLYTNILLAAKNAYEAVDSHHGRDFLLLFKAHHMGVTGFGSFTGTIVRNPTPNLVSAMLCLEARAEETLISDLRSLVALETDGTGDMRLHLYHKSFSDFLHEPSRAKDLFVPEDRVYTHLASCFMQHIIKCPLDFNALPAKWAEIPLTERCKLSLQEAIEDLPSFLKIIPGIDEEVVGFTQNGGWQKVDSLLPLLRRKSEWFHTSAHSWIGALQDFAERLKAQKPEAAAVIIVFIERWDNDFKFVMLFMVENTVNDVSQSSRCLVWSSLGLVFSLVIVSIRVYGAQDVFKLESRRRIDHYIRMLRLNYDLNRWIGIRIDSPGAIFTASLAAYLTYTSTTSAANIGFSLNRAAEFTSAILYMAQSFYVFQMEANSTERAAAYLEIEQEPKPTESGKPPASWPTNGGIQAGPAVLHDLTFNIRAGERIGVVGRTGSGKSTLTLALLRGIITEGIVYFDGLATDKINLDALRLHVTIIPQSPELLSGSLRYNLDPFDEYDDAILNAALKSSGLCASQGDSDEGRLSLDTTIASGGTNVSAGQRQIIALARAIVRSTKLLILDEGWELLSKNVAPNALYDSKARYDAPKCDEDTRVEVIGEIMEWIQDSNAPQHLLCMTGAAGSGKSALQQTIATRCAKLDILSAAFFLSSADPTRNNISFIVPTIAYQIGLKHDLFRTSVAAVVKHDPHIFSRSLQSQMDLLIVRPLESVRRSQQIGSKTFPYAILIDGLDECTGEPNTTSGITPVNVDDRRRAEDQQEELLAAMKHFILDNDLPFRVFIASRPEWAIHTALEPGGFLREAAYHIQLSHKYDASGDMRRYLVRRFEDIGLRISNSKWFSEGDIETLVRAASGQFIYVATAYKYISERRASPKEQLKILLTWTPHEGQVTRPFEGLDRLYTNILLAAKNAYEAVDSHHGRDFLLLFKAHHMGAIGFDYYAIQAYPAADLLSAMLCLEAGAEQTLISDLRALVALEKGRGGDLSLRLYHKSFSDFLEAPSRAKNLFVPEDRVYTHLAKCCMQHIIECPLDLDSLPAEWEELPLPELYRRSLMETVEDLPSFLRGIHAIDDEVVRFTENGGWHKINNLLPLLRFTGYLSYSFDDWIGALHHFTDRLKARKPEAATVISVFAEQWENDYKQSPVQR</sequence>
<keyword evidence="6" id="KW-0472">Membrane</keyword>
<dbReference type="Gene3D" id="3.40.50.300">
    <property type="entry name" value="P-loop containing nucleotide triphosphate hydrolases"/>
    <property type="match status" value="1"/>
</dbReference>
<evidence type="ECO:0000259" key="7">
    <source>
        <dbReference type="PROSITE" id="PS50893"/>
    </source>
</evidence>